<evidence type="ECO:0000313" key="2">
    <source>
        <dbReference type="EMBL" id="SDP37185.1"/>
    </source>
</evidence>
<dbReference type="EMBL" id="FNIR01000012">
    <property type="protein sequence ID" value="SDP37185.1"/>
    <property type="molecule type" value="Genomic_DNA"/>
</dbReference>
<protein>
    <submittedName>
        <fullName evidence="2">Tellurite resistance protein TerC</fullName>
    </submittedName>
</protein>
<feature type="non-terminal residue" evidence="2">
    <location>
        <position position="1"/>
    </location>
</feature>
<organism evidence="2 3">
    <name type="scientific">Klenkia soli</name>
    <dbReference type="NCBI Taxonomy" id="1052260"/>
    <lineage>
        <taxon>Bacteria</taxon>
        <taxon>Bacillati</taxon>
        <taxon>Actinomycetota</taxon>
        <taxon>Actinomycetes</taxon>
        <taxon>Geodermatophilales</taxon>
        <taxon>Geodermatophilaceae</taxon>
        <taxon>Klenkia</taxon>
    </lineage>
</organism>
<dbReference type="AlphaFoldDB" id="A0A1H0S6B7"/>
<reference evidence="3" key="1">
    <citation type="submission" date="2016-10" db="EMBL/GenBank/DDBJ databases">
        <authorList>
            <person name="Varghese N."/>
            <person name="Submissions S."/>
        </authorList>
    </citation>
    <scope>NUCLEOTIDE SEQUENCE [LARGE SCALE GENOMIC DNA]</scope>
    <source>
        <strain evidence="3">DSM 45843</strain>
    </source>
</reference>
<proteinExistence type="predicted"/>
<name>A0A1H0S6B7_9ACTN</name>
<keyword evidence="1" id="KW-1133">Transmembrane helix</keyword>
<keyword evidence="1" id="KW-0472">Membrane</keyword>
<keyword evidence="1" id="KW-0812">Transmembrane</keyword>
<evidence type="ECO:0000256" key="1">
    <source>
        <dbReference type="SAM" id="Phobius"/>
    </source>
</evidence>
<feature type="transmembrane region" description="Helical" evidence="1">
    <location>
        <begin position="40"/>
        <end position="59"/>
    </location>
</feature>
<dbReference type="Proteomes" id="UP000199088">
    <property type="component" value="Unassembled WGS sequence"/>
</dbReference>
<gene>
    <name evidence="2" type="ORF">SAMN05660199_03765</name>
</gene>
<keyword evidence="3" id="KW-1185">Reference proteome</keyword>
<accession>A0A1H0S6B7</accession>
<sequence>LAIILGFIGVKLILEAVHDNSLPFINDGQPIDSVPEIPTWLSLAVILGVLVVVTIASLLKTRGQTPEDAAVDEDAAEQR</sequence>
<evidence type="ECO:0000313" key="3">
    <source>
        <dbReference type="Proteomes" id="UP000199088"/>
    </source>
</evidence>